<dbReference type="Pfam" id="PF07963">
    <property type="entry name" value="N_methyl"/>
    <property type="match status" value="1"/>
</dbReference>
<feature type="transmembrane region" description="Helical" evidence="2">
    <location>
        <begin position="12"/>
        <end position="37"/>
    </location>
</feature>
<keyword evidence="2" id="KW-1133">Transmembrane helix</keyword>
<sequence>MQTQPFSRQRGLTLVELLVAVALASLVAIAAVASLIVARQGFTSVDTATQLRDNGRFAAGLMRRIILQGGYVSTQYAIDRSHQFKLDATAPEPYIKGFNNARYVQSLAIGTTNTVGSSARGINNSDMLVVRYQSGQTITGGVTDAAMINCSGATATAPVNVGDRMFSAFHIATSTTTGEPTLMCTWFNDSGTESRQPLIEGVESLQILYGTYGVTPNTAPTALAANTLTPPPDRYLRADQLVVSGDDAATIANWERVRSVRIGLVLRGPTGSAPETTVPAQYPFGKTKQSGDASSVPDSMMASTDDPGSSLAAQSDGRLRQTLTFTVHLRNPQDAL</sequence>
<proteinExistence type="predicted"/>
<evidence type="ECO:0000256" key="1">
    <source>
        <dbReference type="SAM" id="MobiDB-lite"/>
    </source>
</evidence>
<dbReference type="GeneID" id="74937474"/>
<dbReference type="RefSeq" id="WP_045267275.1">
    <property type="nucleotide sequence ID" value="NZ_CAURON010000007.1"/>
</dbReference>
<protein>
    <submittedName>
        <fullName evidence="3">PilW family protein</fullName>
    </submittedName>
</protein>
<dbReference type="EMBL" id="JAODZU010000001">
    <property type="protein sequence ID" value="MDH0361481.1"/>
    <property type="molecule type" value="Genomic_DNA"/>
</dbReference>
<dbReference type="NCBIfam" id="TIGR02532">
    <property type="entry name" value="IV_pilin_GFxxxE"/>
    <property type="match status" value="1"/>
</dbReference>
<keyword evidence="2" id="KW-0472">Membrane</keyword>
<organism evidence="3 4">
    <name type="scientific">Comamonas aquatica</name>
    <dbReference type="NCBI Taxonomy" id="225991"/>
    <lineage>
        <taxon>Bacteria</taxon>
        <taxon>Pseudomonadati</taxon>
        <taxon>Pseudomonadota</taxon>
        <taxon>Betaproteobacteria</taxon>
        <taxon>Burkholderiales</taxon>
        <taxon>Comamonadaceae</taxon>
        <taxon>Comamonas</taxon>
    </lineage>
</organism>
<comment type="caution">
    <text evidence="3">The sequence shown here is derived from an EMBL/GenBank/DDBJ whole genome shotgun (WGS) entry which is preliminary data.</text>
</comment>
<accession>A0AA42HNQ2</accession>
<gene>
    <name evidence="3" type="ORF">N7330_00185</name>
</gene>
<feature type="region of interest" description="Disordered" evidence="1">
    <location>
        <begin position="271"/>
        <end position="317"/>
    </location>
</feature>
<evidence type="ECO:0000313" key="3">
    <source>
        <dbReference type="EMBL" id="MDH0361481.1"/>
    </source>
</evidence>
<dbReference type="Proteomes" id="UP001158297">
    <property type="component" value="Unassembled WGS sequence"/>
</dbReference>
<dbReference type="Pfam" id="PF16074">
    <property type="entry name" value="PilW"/>
    <property type="match status" value="1"/>
</dbReference>
<keyword evidence="2" id="KW-0812">Transmembrane</keyword>
<dbReference type="AlphaFoldDB" id="A0AA42HNQ2"/>
<dbReference type="InterPro" id="IPR032092">
    <property type="entry name" value="PilW"/>
</dbReference>
<feature type="compositionally biased region" description="Polar residues" evidence="1">
    <location>
        <begin position="287"/>
        <end position="297"/>
    </location>
</feature>
<reference evidence="3" key="1">
    <citation type="submission" date="2022-09" db="EMBL/GenBank/DDBJ databases">
        <title>Intensive care unit water sources are persistently colonized with multi-drug resistant bacteria and are the site of extensive horizontal gene transfer of antibiotic resistance genes.</title>
        <authorList>
            <person name="Diorio-Toth L."/>
        </authorList>
    </citation>
    <scope>NUCLEOTIDE SEQUENCE</scope>
    <source>
        <strain evidence="3">GD04130</strain>
    </source>
</reference>
<dbReference type="InterPro" id="IPR012902">
    <property type="entry name" value="N_methyl_site"/>
</dbReference>
<evidence type="ECO:0000313" key="4">
    <source>
        <dbReference type="Proteomes" id="UP001158297"/>
    </source>
</evidence>
<dbReference type="PROSITE" id="PS00409">
    <property type="entry name" value="PROKAR_NTER_METHYL"/>
    <property type="match status" value="1"/>
</dbReference>
<dbReference type="GO" id="GO:0043683">
    <property type="term" value="P:type IV pilus assembly"/>
    <property type="evidence" value="ECO:0007669"/>
    <property type="project" value="InterPro"/>
</dbReference>
<evidence type="ECO:0000256" key="2">
    <source>
        <dbReference type="SAM" id="Phobius"/>
    </source>
</evidence>
<name>A0AA42HNQ2_9BURK</name>